<evidence type="ECO:0000256" key="4">
    <source>
        <dbReference type="SAM" id="SignalP"/>
    </source>
</evidence>
<organism evidence="5 6">
    <name type="scientific">Hyaloperonospora brassicae</name>
    <name type="common">Brassica downy mildew</name>
    <name type="synonym">Peronospora brassicae</name>
    <dbReference type="NCBI Taxonomy" id="162125"/>
    <lineage>
        <taxon>Eukaryota</taxon>
        <taxon>Sar</taxon>
        <taxon>Stramenopiles</taxon>
        <taxon>Oomycota</taxon>
        <taxon>Peronosporomycetes</taxon>
        <taxon>Peronosporales</taxon>
        <taxon>Peronosporaceae</taxon>
        <taxon>Hyaloperonospora</taxon>
    </lineage>
</organism>
<dbReference type="Proteomes" id="UP001162031">
    <property type="component" value="Unassembled WGS sequence"/>
</dbReference>
<protein>
    <recommendedName>
        <fullName evidence="7">RxLR effector candidate protein</fullName>
    </recommendedName>
</protein>
<keyword evidence="3" id="KW-1133">Transmembrane helix</keyword>
<keyword evidence="3" id="KW-0472">Membrane</keyword>
<reference evidence="5" key="1">
    <citation type="submission" date="2022-12" db="EMBL/GenBank/DDBJ databases">
        <authorList>
            <person name="Webb A."/>
        </authorList>
    </citation>
    <scope>NUCLEOTIDE SEQUENCE</scope>
    <source>
        <strain evidence="5">Hp1</strain>
    </source>
</reference>
<dbReference type="EMBL" id="CANTFL010001099">
    <property type="protein sequence ID" value="CAI5731378.1"/>
    <property type="molecule type" value="Genomic_DNA"/>
</dbReference>
<feature type="compositionally biased region" description="Basic and acidic residues" evidence="2">
    <location>
        <begin position="52"/>
        <end position="68"/>
    </location>
</feature>
<proteinExistence type="predicted"/>
<feature type="transmembrane region" description="Helical" evidence="3">
    <location>
        <begin position="243"/>
        <end position="264"/>
    </location>
</feature>
<feature type="region of interest" description="Disordered" evidence="2">
    <location>
        <begin position="39"/>
        <end position="70"/>
    </location>
</feature>
<evidence type="ECO:0000313" key="5">
    <source>
        <dbReference type="EMBL" id="CAI5731378.1"/>
    </source>
</evidence>
<feature type="signal peptide" evidence="4">
    <location>
        <begin position="1"/>
        <end position="21"/>
    </location>
</feature>
<accession>A0AAV0U5S0</accession>
<sequence>MFRTAFCFVLVCHVLLATVECVNEFASYNARAAAESVTHADGTTRSLQAAEATKETLHDEREEHEERAPQSVVASIEGGGPVLTKAAEVNAEVAAEVESLAKDKGLVDEATINKFKTAVSGDDGFINKVATDERAKRLMADGQTAEVPAKTATVGTSKDPVDEIKADPAIVKLRGNGQTSEIPAKAEVEATRKYPVLEPKADTRSELEKFAEELARWDKAMKEYTASSVKIKKLEEHSMFKHFLLTQAIMLSIIVGIAAIFSAVE</sequence>
<keyword evidence="3" id="KW-0812">Transmembrane</keyword>
<evidence type="ECO:0000256" key="3">
    <source>
        <dbReference type="SAM" id="Phobius"/>
    </source>
</evidence>
<evidence type="ECO:0000313" key="6">
    <source>
        <dbReference type="Proteomes" id="UP001162031"/>
    </source>
</evidence>
<feature type="chain" id="PRO_5043886116" description="RxLR effector candidate protein" evidence="4">
    <location>
        <begin position="22"/>
        <end position="265"/>
    </location>
</feature>
<comment type="caution">
    <text evidence="5">The sequence shown here is derived from an EMBL/GenBank/DDBJ whole genome shotgun (WGS) entry which is preliminary data.</text>
</comment>
<dbReference type="AlphaFoldDB" id="A0AAV0U5S0"/>
<evidence type="ECO:0000256" key="2">
    <source>
        <dbReference type="SAM" id="MobiDB-lite"/>
    </source>
</evidence>
<gene>
    <name evidence="5" type="ORF">HBR001_LOCUS5171</name>
</gene>
<keyword evidence="1" id="KW-0175">Coiled coil</keyword>
<name>A0AAV0U5S0_HYABA</name>
<keyword evidence="4" id="KW-0732">Signal</keyword>
<evidence type="ECO:0000256" key="1">
    <source>
        <dbReference type="SAM" id="Coils"/>
    </source>
</evidence>
<keyword evidence="6" id="KW-1185">Reference proteome</keyword>
<feature type="coiled-coil region" evidence="1">
    <location>
        <begin position="200"/>
        <end position="227"/>
    </location>
</feature>
<evidence type="ECO:0008006" key="7">
    <source>
        <dbReference type="Google" id="ProtNLM"/>
    </source>
</evidence>